<dbReference type="EMBL" id="JBHUOM010000028">
    <property type="protein sequence ID" value="MFD2937461.1"/>
    <property type="molecule type" value="Genomic_DNA"/>
</dbReference>
<dbReference type="InterPro" id="IPR000595">
    <property type="entry name" value="cNMP-bd_dom"/>
</dbReference>
<feature type="domain" description="Cyclic nucleotide-binding" evidence="1">
    <location>
        <begin position="30"/>
        <end position="116"/>
    </location>
</feature>
<name>A0ABW6APT7_9BACT</name>
<dbReference type="RefSeq" id="WP_381507544.1">
    <property type="nucleotide sequence ID" value="NZ_JBHUOM010000028.1"/>
</dbReference>
<proteinExistence type="predicted"/>
<dbReference type="SUPFAM" id="SSF51206">
    <property type="entry name" value="cAMP-binding domain-like"/>
    <property type="match status" value="1"/>
</dbReference>
<keyword evidence="3" id="KW-1185">Reference proteome</keyword>
<gene>
    <name evidence="2" type="ORF">ACFS25_27055</name>
</gene>
<dbReference type="InterPro" id="IPR018490">
    <property type="entry name" value="cNMP-bd_dom_sf"/>
</dbReference>
<evidence type="ECO:0000313" key="3">
    <source>
        <dbReference type="Proteomes" id="UP001597512"/>
    </source>
</evidence>
<dbReference type="Pfam" id="PF00027">
    <property type="entry name" value="cNMP_binding"/>
    <property type="match status" value="1"/>
</dbReference>
<evidence type="ECO:0000313" key="2">
    <source>
        <dbReference type="EMBL" id="MFD2937461.1"/>
    </source>
</evidence>
<protein>
    <submittedName>
        <fullName evidence="2">Crp/Fnr family transcriptional regulator</fullName>
    </submittedName>
</protein>
<dbReference type="Proteomes" id="UP001597512">
    <property type="component" value="Unassembled WGS sequence"/>
</dbReference>
<reference evidence="3" key="1">
    <citation type="journal article" date="2019" name="Int. J. Syst. Evol. Microbiol.">
        <title>The Global Catalogue of Microorganisms (GCM) 10K type strain sequencing project: providing services to taxonomists for standard genome sequencing and annotation.</title>
        <authorList>
            <consortium name="The Broad Institute Genomics Platform"/>
            <consortium name="The Broad Institute Genome Sequencing Center for Infectious Disease"/>
            <person name="Wu L."/>
            <person name="Ma J."/>
        </authorList>
    </citation>
    <scope>NUCLEOTIDE SEQUENCE [LARGE SCALE GENOMIC DNA]</scope>
    <source>
        <strain evidence="3">KCTC 52490</strain>
    </source>
</reference>
<accession>A0ABW6APT7</accession>
<comment type="caution">
    <text evidence="2">The sequence shown here is derived from an EMBL/GenBank/DDBJ whole genome shotgun (WGS) entry which is preliminary data.</text>
</comment>
<dbReference type="Gene3D" id="2.60.120.10">
    <property type="entry name" value="Jelly Rolls"/>
    <property type="match status" value="1"/>
</dbReference>
<evidence type="ECO:0000259" key="1">
    <source>
        <dbReference type="Pfam" id="PF00027"/>
    </source>
</evidence>
<sequence>MESALHAHINQVVAITNEEFTEISPYFAPRTFKKYHYLLQAGEPAPIEFFVVHGLLKSSYVDSSGKVHILQFAMEGWWISDFTAFNLQTLATLSIDCIEKTEVLTISFENKEKLCEASQKMAYFFRKKYAVGNAALQRRLLSLLSASATERYHSLVRQYPELNRRVPKSLLAAYLGVTRETLSRLSRS</sequence>
<dbReference type="InterPro" id="IPR014710">
    <property type="entry name" value="RmlC-like_jellyroll"/>
</dbReference>
<organism evidence="2 3">
    <name type="scientific">Spirosoma flavum</name>
    <dbReference type="NCBI Taxonomy" id="2048557"/>
    <lineage>
        <taxon>Bacteria</taxon>
        <taxon>Pseudomonadati</taxon>
        <taxon>Bacteroidota</taxon>
        <taxon>Cytophagia</taxon>
        <taxon>Cytophagales</taxon>
        <taxon>Cytophagaceae</taxon>
        <taxon>Spirosoma</taxon>
    </lineage>
</organism>